<dbReference type="EMBL" id="HBHZ01000120">
    <property type="protein sequence ID" value="CAE0187038.1"/>
    <property type="molecule type" value="Transcribed_RNA"/>
</dbReference>
<dbReference type="PANTHER" id="PTHR22932:SF1">
    <property type="entry name" value="CO-CHAPERONE PROTEIN DAF-41"/>
    <property type="match status" value="1"/>
</dbReference>
<name>A0A7S3C7Y8_9CHLO</name>
<dbReference type="GO" id="GO:0005829">
    <property type="term" value="C:cytosol"/>
    <property type="evidence" value="ECO:0007669"/>
    <property type="project" value="TreeGrafter"/>
</dbReference>
<reference evidence="4" key="1">
    <citation type="submission" date="2021-01" db="EMBL/GenBank/DDBJ databases">
        <authorList>
            <person name="Corre E."/>
            <person name="Pelletier E."/>
            <person name="Niang G."/>
            <person name="Scheremetjew M."/>
            <person name="Finn R."/>
            <person name="Kale V."/>
            <person name="Holt S."/>
            <person name="Cochrane G."/>
            <person name="Meng A."/>
            <person name="Brown T."/>
            <person name="Cohen L."/>
        </authorList>
    </citation>
    <scope>NUCLEOTIDE SEQUENCE</scope>
    <source>
        <strain evidence="4">RCC1871</strain>
    </source>
</reference>
<evidence type="ECO:0000313" key="4">
    <source>
        <dbReference type="EMBL" id="CAE0187038.1"/>
    </source>
</evidence>
<sequence>MSDGDAQGEVVTAPNVKWAQRKDRILLTIECENCEEPKLRIENVDDENDKFGKLSLAGQGTRNGKACAYDLNLEVFGELNKTDSKVSVSERKIVLVLLKSRSGPHWPRLLRAKGKSPANVKVDWDLYMDSDEEEEEEKKAQFDIGELDDFSKFDDPLDKDVHTDSDDSDDEDLPDLVN</sequence>
<feature type="domain" description="CS" evidence="3">
    <location>
        <begin position="11"/>
        <end position="110"/>
    </location>
</feature>
<dbReference type="InterPro" id="IPR045250">
    <property type="entry name" value="p23-like"/>
</dbReference>
<dbReference type="GO" id="GO:0051087">
    <property type="term" value="F:protein-folding chaperone binding"/>
    <property type="evidence" value="ECO:0007669"/>
    <property type="project" value="TreeGrafter"/>
</dbReference>
<evidence type="ECO:0000256" key="2">
    <source>
        <dbReference type="SAM" id="MobiDB-lite"/>
    </source>
</evidence>
<organism evidence="4">
    <name type="scientific">Chloropicon roscoffensis</name>
    <dbReference type="NCBI Taxonomy" id="1461544"/>
    <lineage>
        <taxon>Eukaryota</taxon>
        <taxon>Viridiplantae</taxon>
        <taxon>Chlorophyta</taxon>
        <taxon>Chloropicophyceae</taxon>
        <taxon>Chloropicales</taxon>
        <taxon>Chloropicaceae</taxon>
        <taxon>Chloropicon</taxon>
    </lineage>
</organism>
<dbReference type="InterPro" id="IPR007052">
    <property type="entry name" value="CS_dom"/>
</dbReference>
<dbReference type="Gene3D" id="2.60.40.790">
    <property type="match status" value="1"/>
</dbReference>
<evidence type="ECO:0000259" key="3">
    <source>
        <dbReference type="PROSITE" id="PS51203"/>
    </source>
</evidence>
<feature type="compositionally biased region" description="Basic and acidic residues" evidence="2">
    <location>
        <begin position="149"/>
        <end position="165"/>
    </location>
</feature>
<dbReference type="GO" id="GO:0005634">
    <property type="term" value="C:nucleus"/>
    <property type="evidence" value="ECO:0007669"/>
    <property type="project" value="TreeGrafter"/>
</dbReference>
<dbReference type="AlphaFoldDB" id="A0A7S3C7Y8"/>
<comment type="similarity">
    <text evidence="1">Belongs to the p23/wos2 family.</text>
</comment>
<evidence type="ECO:0000256" key="1">
    <source>
        <dbReference type="ARBA" id="ARBA00025733"/>
    </source>
</evidence>
<dbReference type="GO" id="GO:0006457">
    <property type="term" value="P:protein folding"/>
    <property type="evidence" value="ECO:0007669"/>
    <property type="project" value="TreeGrafter"/>
</dbReference>
<feature type="compositionally biased region" description="Acidic residues" evidence="2">
    <location>
        <begin position="166"/>
        <end position="178"/>
    </location>
</feature>
<protein>
    <recommendedName>
        <fullName evidence="3">CS domain-containing protein</fullName>
    </recommendedName>
</protein>
<gene>
    <name evidence="4" type="ORF">CROS1456_LOCUS104</name>
</gene>
<dbReference type="GO" id="GO:0051879">
    <property type="term" value="F:Hsp90 protein binding"/>
    <property type="evidence" value="ECO:0007669"/>
    <property type="project" value="InterPro"/>
</dbReference>
<dbReference type="InterPro" id="IPR008978">
    <property type="entry name" value="HSP20-like_chaperone"/>
</dbReference>
<dbReference type="PANTHER" id="PTHR22932">
    <property type="entry name" value="TELOMERASE-BINDING PROTEIN P23 HSP90 CO-CHAPERONE"/>
    <property type="match status" value="1"/>
</dbReference>
<proteinExistence type="inferred from homology"/>
<dbReference type="PROSITE" id="PS51203">
    <property type="entry name" value="CS"/>
    <property type="match status" value="1"/>
</dbReference>
<dbReference type="SUPFAM" id="SSF49764">
    <property type="entry name" value="HSP20-like chaperones"/>
    <property type="match status" value="1"/>
</dbReference>
<dbReference type="GO" id="GO:0051131">
    <property type="term" value="P:chaperone-mediated protein complex assembly"/>
    <property type="evidence" value="ECO:0007669"/>
    <property type="project" value="TreeGrafter"/>
</dbReference>
<accession>A0A7S3C7Y8</accession>
<dbReference type="CDD" id="cd06465">
    <property type="entry name" value="p23_hB-ind1_like"/>
    <property type="match status" value="1"/>
</dbReference>
<feature type="region of interest" description="Disordered" evidence="2">
    <location>
        <begin position="130"/>
        <end position="178"/>
    </location>
</feature>